<keyword evidence="5" id="KW-0964">Secreted</keyword>
<comment type="similarity">
    <text evidence="3">Belongs to the flagella basal body rod proteins family.</text>
</comment>
<evidence type="ECO:0000256" key="2">
    <source>
        <dbReference type="ARBA" id="ARBA00004613"/>
    </source>
</evidence>
<comment type="subcellular location">
    <subcellularLocation>
        <location evidence="1">Bacterial flagellum</location>
    </subcellularLocation>
    <subcellularLocation>
        <location evidence="2">Secreted</location>
    </subcellularLocation>
</comment>
<keyword evidence="9" id="KW-0282">Flagellum</keyword>
<reference evidence="9 10" key="1">
    <citation type="submission" date="2023-05" db="EMBL/GenBank/DDBJ databases">
        <title>Pseudodonghicola sp. nov.</title>
        <authorList>
            <person name="Huang J."/>
        </authorList>
    </citation>
    <scope>NUCLEOTIDE SEQUENCE [LARGE SCALE GENOMIC DNA]</scope>
    <source>
        <strain evidence="9 10">IC7</strain>
    </source>
</reference>
<accession>A0ABT7EWJ6</accession>
<evidence type="ECO:0000259" key="7">
    <source>
        <dbReference type="Pfam" id="PF06429"/>
    </source>
</evidence>
<gene>
    <name evidence="9" type="primary">flgK</name>
    <name evidence="9" type="ORF">QO033_03480</name>
</gene>
<dbReference type="PANTHER" id="PTHR30033">
    <property type="entry name" value="FLAGELLAR HOOK-ASSOCIATED PROTEIN 1"/>
    <property type="match status" value="1"/>
</dbReference>
<evidence type="ECO:0000256" key="4">
    <source>
        <dbReference type="ARBA" id="ARBA00016244"/>
    </source>
</evidence>
<keyword evidence="9" id="KW-0966">Cell projection</keyword>
<keyword evidence="10" id="KW-1185">Reference proteome</keyword>
<comment type="caution">
    <text evidence="9">The sequence shown here is derived from an EMBL/GenBank/DDBJ whole genome shotgun (WGS) entry which is preliminary data.</text>
</comment>
<evidence type="ECO:0000256" key="6">
    <source>
        <dbReference type="ARBA" id="ARBA00023143"/>
    </source>
</evidence>
<evidence type="ECO:0000256" key="1">
    <source>
        <dbReference type="ARBA" id="ARBA00004365"/>
    </source>
</evidence>
<dbReference type="Pfam" id="PF06429">
    <property type="entry name" value="Flg_bbr_C"/>
    <property type="match status" value="1"/>
</dbReference>
<dbReference type="InterPro" id="IPR010930">
    <property type="entry name" value="Flg_bb/hook_C_dom"/>
</dbReference>
<sequence>MSLSRALNVASSGLATAQFQTQVVSENIANAMSEDYVRREAVLITTHGGASSVAAVQREVDSALIRMSRAESAKMAHQQAIYEALDDYTVYLGQPGDGLSVSDKFSDFNTALTTLVNMPSSTEAQSAAVYAAEDLATSIRDLSGTLSEVRSDVEMEIRYEVSDLNQALYDLADLNSQMGSMPAGTLAAAEVADQMDALLDQVSGIVGVRISYNSDSTVSVYTTGGAALLEGTQVQDVSYNAGEGTFFAGEVEITPNKDGVRGIEEGSLVGFAELTNEILPQFQLQLDEYARALIQAFESSDTSLAAGEAGLFTDNGAAYDPDALDGLASRLTVNSKVSHDGDAEIWRIRDGMGVTSEGAAADATQIQRFIDVFDTKVDADPATGLSASISLADFASELVSAQASESTRAENSYSAASSAAELVAASRESVEGVNIDDELQKLLLIEQSYAANSKMLTAVAEMLDTLLAAV</sequence>
<evidence type="ECO:0000313" key="10">
    <source>
        <dbReference type="Proteomes" id="UP001243757"/>
    </source>
</evidence>
<dbReference type="EMBL" id="JASNJD010000002">
    <property type="protein sequence ID" value="MDK3016721.1"/>
    <property type="molecule type" value="Genomic_DNA"/>
</dbReference>
<evidence type="ECO:0000313" key="9">
    <source>
        <dbReference type="EMBL" id="MDK3016721.1"/>
    </source>
</evidence>
<organism evidence="9 10">
    <name type="scientific">Pseudodonghicola flavimaris</name>
    <dbReference type="NCBI Taxonomy" id="3050036"/>
    <lineage>
        <taxon>Bacteria</taxon>
        <taxon>Pseudomonadati</taxon>
        <taxon>Pseudomonadota</taxon>
        <taxon>Alphaproteobacteria</taxon>
        <taxon>Rhodobacterales</taxon>
        <taxon>Paracoccaceae</taxon>
        <taxon>Pseudodonghicola</taxon>
    </lineage>
</organism>
<dbReference type="SUPFAM" id="SSF64518">
    <property type="entry name" value="Phase 1 flagellin"/>
    <property type="match status" value="1"/>
</dbReference>
<dbReference type="InterPro" id="IPR002371">
    <property type="entry name" value="FlgK"/>
</dbReference>
<feature type="domain" description="Flagellar hook-associated protein FlgK helical" evidence="8">
    <location>
        <begin position="99"/>
        <end position="298"/>
    </location>
</feature>
<evidence type="ECO:0000256" key="3">
    <source>
        <dbReference type="ARBA" id="ARBA00009677"/>
    </source>
</evidence>
<proteinExistence type="inferred from homology"/>
<feature type="domain" description="Flagellar basal-body/hook protein C-terminal" evidence="7">
    <location>
        <begin position="432"/>
        <end position="467"/>
    </location>
</feature>
<protein>
    <recommendedName>
        <fullName evidence="4">Flagellar hook-associated protein 1</fullName>
    </recommendedName>
</protein>
<dbReference type="InterPro" id="IPR053927">
    <property type="entry name" value="FlgK_helical"/>
</dbReference>
<evidence type="ECO:0000256" key="5">
    <source>
        <dbReference type="ARBA" id="ARBA00022525"/>
    </source>
</evidence>
<keyword evidence="9" id="KW-0969">Cilium</keyword>
<evidence type="ECO:0000259" key="8">
    <source>
        <dbReference type="Pfam" id="PF22638"/>
    </source>
</evidence>
<dbReference type="Pfam" id="PF22638">
    <property type="entry name" value="FlgK_D1"/>
    <property type="match status" value="1"/>
</dbReference>
<name>A0ABT7EWJ6_9RHOB</name>
<dbReference type="PANTHER" id="PTHR30033:SF1">
    <property type="entry name" value="FLAGELLAR HOOK-ASSOCIATED PROTEIN 1"/>
    <property type="match status" value="1"/>
</dbReference>
<dbReference type="RefSeq" id="WP_284479539.1">
    <property type="nucleotide sequence ID" value="NZ_JASNJD010000002.1"/>
</dbReference>
<keyword evidence="6" id="KW-0975">Bacterial flagellum</keyword>
<dbReference type="Proteomes" id="UP001243757">
    <property type="component" value="Unassembled WGS sequence"/>
</dbReference>
<dbReference type="NCBIfam" id="TIGR02492">
    <property type="entry name" value="flgK_ends"/>
    <property type="match status" value="1"/>
</dbReference>